<evidence type="ECO:0000256" key="4">
    <source>
        <dbReference type="SAM" id="SignalP"/>
    </source>
</evidence>
<evidence type="ECO:0000313" key="6">
    <source>
        <dbReference type="EMBL" id="PKZ14994.1"/>
    </source>
</evidence>
<dbReference type="InterPro" id="IPR050834">
    <property type="entry name" value="Glycosyltransf_2"/>
</dbReference>
<dbReference type="PANTHER" id="PTHR43685:SF5">
    <property type="entry name" value="GLYCOSYLTRANSFERASE EPSE-RELATED"/>
    <property type="match status" value="1"/>
</dbReference>
<protein>
    <submittedName>
        <fullName evidence="6">Glycosyl transferase family 2</fullName>
    </submittedName>
</protein>
<sequence>MKRLIFRRTIPMNFTVLMCVYAGDALSAFSQALSSCTTGQKLKPKEVIILRNGPVSVELEKFLCSVENNSIRVIRLEENLGLARALNIGLAKVSTPWIARMDADDISLPYRFEKQIAYLTNHPHVHVLGTALQEFKQSSSDNFIWGTPRILPTEHNDLNRFARLQSPIHHPTVMIRTSTLKSIGGYPENSGRFEDYVLWERLLLKGYIFANLPDILLGYRVDSGSYTRRGGLIMFKDELHLQSAFLKDGFITPLQYVRNLIIRGFYRLIPTSVKKPLYRLRSAITNKA</sequence>
<keyword evidence="2" id="KW-0328">Glycosyltransferase</keyword>
<dbReference type="InterPro" id="IPR001173">
    <property type="entry name" value="Glyco_trans_2-like"/>
</dbReference>
<feature type="signal peptide" evidence="4">
    <location>
        <begin position="1"/>
        <end position="22"/>
    </location>
</feature>
<evidence type="ECO:0000313" key="7">
    <source>
        <dbReference type="Proteomes" id="UP000242263"/>
    </source>
</evidence>
<evidence type="ECO:0000256" key="1">
    <source>
        <dbReference type="ARBA" id="ARBA00006739"/>
    </source>
</evidence>
<evidence type="ECO:0000256" key="2">
    <source>
        <dbReference type="ARBA" id="ARBA00022676"/>
    </source>
</evidence>
<dbReference type="Gene3D" id="3.90.550.10">
    <property type="entry name" value="Spore Coat Polysaccharide Biosynthesis Protein SpsA, Chain A"/>
    <property type="match status" value="1"/>
</dbReference>
<reference evidence="6 7" key="1">
    <citation type="submission" date="2017-12" db="EMBL/GenBank/DDBJ databases">
        <title>Phylogenetic diversity of female urinary microbiome.</title>
        <authorList>
            <person name="Thomas-White K."/>
            <person name="Wolfe A.J."/>
        </authorList>
    </citation>
    <scope>NUCLEOTIDE SEQUENCE [LARGE SCALE GENOMIC DNA]</scope>
    <source>
        <strain evidence="6 7">UMB0064</strain>
    </source>
</reference>
<dbReference type="InterPro" id="IPR029044">
    <property type="entry name" value="Nucleotide-diphossugar_trans"/>
</dbReference>
<comment type="caution">
    <text evidence="6">The sequence shown here is derived from an EMBL/GenBank/DDBJ whole genome shotgun (WGS) entry which is preliminary data.</text>
</comment>
<evidence type="ECO:0000256" key="3">
    <source>
        <dbReference type="ARBA" id="ARBA00022679"/>
    </source>
</evidence>
<keyword evidence="4" id="KW-0732">Signal</keyword>
<dbReference type="GO" id="GO:0016757">
    <property type="term" value="F:glycosyltransferase activity"/>
    <property type="evidence" value="ECO:0007669"/>
    <property type="project" value="UniProtKB-KW"/>
</dbReference>
<comment type="similarity">
    <text evidence="1">Belongs to the glycosyltransferase 2 family.</text>
</comment>
<dbReference type="Pfam" id="PF00535">
    <property type="entry name" value="Glycos_transf_2"/>
    <property type="match status" value="1"/>
</dbReference>
<dbReference type="PANTHER" id="PTHR43685">
    <property type="entry name" value="GLYCOSYLTRANSFERASE"/>
    <property type="match status" value="1"/>
</dbReference>
<proteinExistence type="inferred from homology"/>
<evidence type="ECO:0000259" key="5">
    <source>
        <dbReference type="Pfam" id="PF00535"/>
    </source>
</evidence>
<organism evidence="6 7">
    <name type="scientific">Alloscardovia omnicolens</name>
    <dbReference type="NCBI Taxonomy" id="419015"/>
    <lineage>
        <taxon>Bacteria</taxon>
        <taxon>Bacillati</taxon>
        <taxon>Actinomycetota</taxon>
        <taxon>Actinomycetes</taxon>
        <taxon>Bifidobacteriales</taxon>
        <taxon>Bifidobacteriaceae</taxon>
        <taxon>Alloscardovia</taxon>
    </lineage>
</organism>
<gene>
    <name evidence="6" type="ORF">CYJ32_05720</name>
</gene>
<dbReference type="EMBL" id="PKGU01000003">
    <property type="protein sequence ID" value="PKZ14994.1"/>
    <property type="molecule type" value="Genomic_DNA"/>
</dbReference>
<dbReference type="SUPFAM" id="SSF53448">
    <property type="entry name" value="Nucleotide-diphospho-sugar transferases"/>
    <property type="match status" value="1"/>
</dbReference>
<accession>A0A2I1M4F8</accession>
<dbReference type="AlphaFoldDB" id="A0A2I1M4F8"/>
<feature type="domain" description="Glycosyltransferase 2-like" evidence="5">
    <location>
        <begin position="32"/>
        <end position="173"/>
    </location>
</feature>
<feature type="chain" id="PRO_5014115479" evidence="4">
    <location>
        <begin position="23"/>
        <end position="288"/>
    </location>
</feature>
<dbReference type="Proteomes" id="UP000242263">
    <property type="component" value="Unassembled WGS sequence"/>
</dbReference>
<keyword evidence="3 6" id="KW-0808">Transferase</keyword>
<name>A0A2I1M4F8_9BIFI</name>